<accession>A0ABW0L927</accession>
<keyword evidence="5 9" id="KW-0997">Cell inner membrane</keyword>
<evidence type="ECO:0000256" key="7">
    <source>
        <dbReference type="ARBA" id="ARBA00022989"/>
    </source>
</evidence>
<sequence>MSNAMTVNELVDGGGMATAREQGRSLSRLGMRVFYGALVPLAVWTCVAPLSMAVVAPAYVKVDLNRRPIQHLEGGIVREVLVRDGQRVRAGDPVLKLGDVGVDADRNRLAYRAVVERATLARLESEQLRTSSLRLPGDLLAAAREDERVRQAVDKEMSLFSSRRTSLESEVALMRAQRAQVVNEGDSLRAQIGNIERSLALQRQDLEQNRGLHKDKFISSAKLAQLEATVADYAAKVDERRSELARAGQRIADIELRIRSLQNAYMQSASDEVKASVARLTDIDQEMRKTDDAASRQVVVAPASGEIIDLKFTSPGAVVRPGDSIAEIVPSDARLMLEAHIRPEEINHVHLRQKARIKFTALKYRSAPMVEGEVTYISADRLIDKATGQAYFSVLVAANEQALVAARDIKLQAGMSAEVYIDGATQTPLQYLVEPVMSTIRKAGRQM</sequence>
<comment type="caution">
    <text evidence="13">The sequence shown here is derived from an EMBL/GenBank/DDBJ whole genome shotgun (WGS) entry which is preliminary data.</text>
</comment>
<evidence type="ECO:0000256" key="1">
    <source>
        <dbReference type="ARBA" id="ARBA00004377"/>
    </source>
</evidence>
<dbReference type="Pfam" id="PF25994">
    <property type="entry name" value="HH_AprE"/>
    <property type="match status" value="1"/>
</dbReference>
<evidence type="ECO:0000256" key="4">
    <source>
        <dbReference type="ARBA" id="ARBA00022475"/>
    </source>
</evidence>
<dbReference type="PRINTS" id="PR01490">
    <property type="entry name" value="RTXTOXIND"/>
</dbReference>
<dbReference type="Proteomes" id="UP001596050">
    <property type="component" value="Unassembled WGS sequence"/>
</dbReference>
<dbReference type="InterPro" id="IPR010129">
    <property type="entry name" value="T1SS_HlyD"/>
</dbReference>
<keyword evidence="3 9" id="KW-0813">Transport</keyword>
<proteinExistence type="inferred from homology"/>
<feature type="domain" description="AprE-like beta-barrel" evidence="12">
    <location>
        <begin position="335"/>
        <end position="422"/>
    </location>
</feature>
<organism evidence="13 14">
    <name type="scientific">Massilia niabensis</name>
    <dbReference type="NCBI Taxonomy" id="544910"/>
    <lineage>
        <taxon>Bacteria</taxon>
        <taxon>Pseudomonadati</taxon>
        <taxon>Pseudomonadota</taxon>
        <taxon>Betaproteobacteria</taxon>
        <taxon>Burkholderiales</taxon>
        <taxon>Oxalobacteraceae</taxon>
        <taxon>Telluria group</taxon>
        <taxon>Massilia</taxon>
    </lineage>
</organism>
<feature type="transmembrane region" description="Helical" evidence="9">
    <location>
        <begin position="33"/>
        <end position="60"/>
    </location>
</feature>
<dbReference type="InterPro" id="IPR050739">
    <property type="entry name" value="MFP"/>
</dbReference>
<evidence type="ECO:0000256" key="6">
    <source>
        <dbReference type="ARBA" id="ARBA00022692"/>
    </source>
</evidence>
<evidence type="ECO:0000259" key="12">
    <source>
        <dbReference type="Pfam" id="PF26002"/>
    </source>
</evidence>
<dbReference type="RefSeq" id="WP_379785783.1">
    <property type="nucleotide sequence ID" value="NZ_JBHSMU010000016.1"/>
</dbReference>
<keyword evidence="14" id="KW-1185">Reference proteome</keyword>
<dbReference type="PANTHER" id="PTHR30386:SF17">
    <property type="entry name" value="ALKALINE PROTEASE SECRETION PROTEIN APRE"/>
    <property type="match status" value="1"/>
</dbReference>
<dbReference type="InterPro" id="IPR058781">
    <property type="entry name" value="HH_AprE-like"/>
</dbReference>
<comment type="subcellular location">
    <subcellularLocation>
        <location evidence="1 9">Cell inner membrane</location>
        <topology evidence="1 9">Single-pass membrane protein</topology>
    </subcellularLocation>
</comment>
<evidence type="ECO:0000313" key="13">
    <source>
        <dbReference type="EMBL" id="MFC5462304.1"/>
    </source>
</evidence>
<evidence type="ECO:0000256" key="9">
    <source>
        <dbReference type="RuleBase" id="RU365093"/>
    </source>
</evidence>
<gene>
    <name evidence="13" type="ORF">ACFPN5_21075</name>
</gene>
<dbReference type="NCBIfam" id="TIGR01843">
    <property type="entry name" value="type_I_hlyD"/>
    <property type="match status" value="1"/>
</dbReference>
<feature type="domain" description="AprE-like long alpha-helical hairpin" evidence="11">
    <location>
        <begin position="103"/>
        <end position="292"/>
    </location>
</feature>
<keyword evidence="6 9" id="KW-0812">Transmembrane</keyword>
<evidence type="ECO:0000256" key="10">
    <source>
        <dbReference type="SAM" id="Coils"/>
    </source>
</evidence>
<keyword evidence="7 9" id="KW-1133">Transmembrane helix</keyword>
<dbReference type="Gene3D" id="2.40.30.170">
    <property type="match status" value="1"/>
</dbReference>
<evidence type="ECO:0000256" key="3">
    <source>
        <dbReference type="ARBA" id="ARBA00022448"/>
    </source>
</evidence>
<dbReference type="InterPro" id="IPR058982">
    <property type="entry name" value="Beta-barrel_AprE"/>
</dbReference>
<dbReference type="PANTHER" id="PTHR30386">
    <property type="entry name" value="MEMBRANE FUSION SUBUNIT OF EMRAB-TOLC MULTIDRUG EFFLUX PUMP"/>
    <property type="match status" value="1"/>
</dbReference>
<feature type="coiled-coil region" evidence="10">
    <location>
        <begin position="223"/>
        <end position="264"/>
    </location>
</feature>
<evidence type="ECO:0000313" key="14">
    <source>
        <dbReference type="Proteomes" id="UP001596050"/>
    </source>
</evidence>
<reference evidence="14" key="1">
    <citation type="journal article" date="2019" name="Int. J. Syst. Evol. Microbiol.">
        <title>The Global Catalogue of Microorganisms (GCM) 10K type strain sequencing project: providing services to taxonomists for standard genome sequencing and annotation.</title>
        <authorList>
            <consortium name="The Broad Institute Genomics Platform"/>
            <consortium name="The Broad Institute Genome Sequencing Center for Infectious Disease"/>
            <person name="Wu L."/>
            <person name="Ma J."/>
        </authorList>
    </citation>
    <scope>NUCLEOTIDE SEQUENCE [LARGE SCALE GENOMIC DNA]</scope>
    <source>
        <strain evidence="14">KACC 12649</strain>
    </source>
</reference>
<keyword evidence="4 9" id="KW-1003">Cell membrane</keyword>
<keyword evidence="8 9" id="KW-0472">Membrane</keyword>
<protein>
    <recommendedName>
        <fullName evidence="9">Membrane fusion protein (MFP) family protein</fullName>
    </recommendedName>
</protein>
<comment type="similarity">
    <text evidence="2 9">Belongs to the membrane fusion protein (MFP) (TC 8.A.1) family.</text>
</comment>
<evidence type="ECO:0000259" key="11">
    <source>
        <dbReference type="Pfam" id="PF25994"/>
    </source>
</evidence>
<keyword evidence="10" id="KW-0175">Coiled coil</keyword>
<evidence type="ECO:0000256" key="5">
    <source>
        <dbReference type="ARBA" id="ARBA00022519"/>
    </source>
</evidence>
<name>A0ABW0L927_9BURK</name>
<dbReference type="EMBL" id="JBHSMU010000016">
    <property type="protein sequence ID" value="MFC5462304.1"/>
    <property type="molecule type" value="Genomic_DNA"/>
</dbReference>
<evidence type="ECO:0000256" key="8">
    <source>
        <dbReference type="ARBA" id="ARBA00023136"/>
    </source>
</evidence>
<evidence type="ECO:0000256" key="2">
    <source>
        <dbReference type="ARBA" id="ARBA00009477"/>
    </source>
</evidence>
<dbReference type="Pfam" id="PF26002">
    <property type="entry name" value="Beta-barrel_AprE"/>
    <property type="match status" value="1"/>
</dbReference>